<dbReference type="Proteomes" id="UP001295794">
    <property type="component" value="Unassembled WGS sequence"/>
</dbReference>
<feature type="compositionally biased region" description="Basic and acidic residues" evidence="3">
    <location>
        <begin position="159"/>
        <end position="170"/>
    </location>
</feature>
<comment type="caution">
    <text evidence="4">The sequence shown here is derived from an EMBL/GenBank/DDBJ whole genome shotgun (WGS) entry which is preliminary data.</text>
</comment>
<dbReference type="EMBL" id="CAVNYO010000317">
    <property type="protein sequence ID" value="CAK5273339.1"/>
    <property type="molecule type" value="Genomic_DNA"/>
</dbReference>
<dbReference type="PANTHER" id="PTHR45709">
    <property type="entry name" value="LARGE SUBUNIT GTPASE 1 HOMOLOG-RELATED"/>
    <property type="match status" value="1"/>
</dbReference>
<proteinExistence type="predicted"/>
<keyword evidence="1" id="KW-0547">Nucleotide-binding</keyword>
<dbReference type="InterPro" id="IPR027417">
    <property type="entry name" value="P-loop_NTPase"/>
</dbReference>
<feature type="compositionally biased region" description="Polar residues" evidence="3">
    <location>
        <begin position="1"/>
        <end position="12"/>
    </location>
</feature>
<evidence type="ECO:0000313" key="5">
    <source>
        <dbReference type="Proteomes" id="UP001295794"/>
    </source>
</evidence>
<organism evidence="4 5">
    <name type="scientific">Mycena citricolor</name>
    <dbReference type="NCBI Taxonomy" id="2018698"/>
    <lineage>
        <taxon>Eukaryota</taxon>
        <taxon>Fungi</taxon>
        <taxon>Dikarya</taxon>
        <taxon>Basidiomycota</taxon>
        <taxon>Agaricomycotina</taxon>
        <taxon>Agaricomycetes</taxon>
        <taxon>Agaricomycetidae</taxon>
        <taxon>Agaricales</taxon>
        <taxon>Marasmiineae</taxon>
        <taxon>Mycenaceae</taxon>
        <taxon>Mycena</taxon>
    </lineage>
</organism>
<dbReference type="GO" id="GO:0003924">
    <property type="term" value="F:GTPase activity"/>
    <property type="evidence" value="ECO:0007669"/>
    <property type="project" value="InterPro"/>
</dbReference>
<dbReference type="Gene3D" id="3.40.50.300">
    <property type="entry name" value="P-loop containing nucleotide triphosphate hydrolases"/>
    <property type="match status" value="1"/>
</dbReference>
<feature type="region of interest" description="Disordered" evidence="3">
    <location>
        <begin position="158"/>
        <end position="179"/>
    </location>
</feature>
<dbReference type="InterPro" id="IPR043358">
    <property type="entry name" value="GNL1-like"/>
</dbReference>
<keyword evidence="5" id="KW-1185">Reference proteome</keyword>
<feature type="region of interest" description="Disordered" evidence="3">
    <location>
        <begin position="1"/>
        <end position="60"/>
    </location>
</feature>
<name>A0AAD2K1C7_9AGAR</name>
<protein>
    <submittedName>
        <fullName evidence="4">Uncharacterized protein</fullName>
    </submittedName>
</protein>
<evidence type="ECO:0000256" key="3">
    <source>
        <dbReference type="SAM" id="MobiDB-lite"/>
    </source>
</evidence>
<keyword evidence="2" id="KW-0342">GTP-binding</keyword>
<dbReference type="SUPFAM" id="SSF52540">
    <property type="entry name" value="P-loop containing nucleoside triphosphate hydrolases"/>
    <property type="match status" value="1"/>
</dbReference>
<evidence type="ECO:0000256" key="2">
    <source>
        <dbReference type="ARBA" id="ARBA00023134"/>
    </source>
</evidence>
<gene>
    <name evidence="4" type="ORF">MYCIT1_LOCUS19749</name>
</gene>
<dbReference type="GO" id="GO:0005525">
    <property type="term" value="F:GTP binding"/>
    <property type="evidence" value="ECO:0007669"/>
    <property type="project" value="UniProtKB-KW"/>
</dbReference>
<sequence>MAVANASTQTNVWEAEKEQQQIKRAIKRGDLPPPEPTKKPSHKRRPTRIGAGKPLAKGVQMWPSHPPGNYSRRSSNCFHFLEKTKVIASTVPLPRPIGYDAAVFGLPLDMTSANREPLSCPKRPKWRFDMSKKEVEHNEEGLFKKWLEQTDLSLAEWNTSREPDSSKPSEEASPAAPASPSYFERNLEVWRQLWRVTEISQIILVLLDSRCPLLHFPPSLAAYLVNHKVIFVLTKIDITGPARVAAWMEYLMTIILVIPVIPVEAYTEKETTSVHQGRKHYEPHLPETFRRRLIDAIKAVHGEILKPQTKVAQNPEWLDKWVPR</sequence>
<dbReference type="PANTHER" id="PTHR45709:SF3">
    <property type="entry name" value="GUANINE NUCLEOTIDE-BINDING PROTEIN-LIKE 1"/>
    <property type="match status" value="1"/>
</dbReference>
<evidence type="ECO:0000313" key="4">
    <source>
        <dbReference type="EMBL" id="CAK5273339.1"/>
    </source>
</evidence>
<reference evidence="4" key="1">
    <citation type="submission" date="2023-11" db="EMBL/GenBank/DDBJ databases">
        <authorList>
            <person name="De Vega J J."/>
            <person name="De Vega J J."/>
        </authorList>
    </citation>
    <scope>NUCLEOTIDE SEQUENCE</scope>
</reference>
<accession>A0AAD2K1C7</accession>
<dbReference type="AlphaFoldDB" id="A0AAD2K1C7"/>
<evidence type="ECO:0000256" key="1">
    <source>
        <dbReference type="ARBA" id="ARBA00022741"/>
    </source>
</evidence>